<dbReference type="InParanoid" id="K3WB12"/>
<dbReference type="Proteomes" id="UP000019132">
    <property type="component" value="Unassembled WGS sequence"/>
</dbReference>
<dbReference type="VEuPathDB" id="FungiDB:PYU1_G002151"/>
<dbReference type="PANTHER" id="PTHR43976">
    <property type="entry name" value="SHORT CHAIN DEHYDROGENASE"/>
    <property type="match status" value="1"/>
</dbReference>
<dbReference type="PANTHER" id="PTHR43976:SF16">
    <property type="entry name" value="SHORT-CHAIN DEHYDROGENASE_REDUCTASE FAMILY PROTEIN"/>
    <property type="match status" value="1"/>
</dbReference>
<reference evidence="4" key="3">
    <citation type="submission" date="2015-02" db="UniProtKB">
        <authorList>
            <consortium name="EnsemblProtists"/>
        </authorList>
    </citation>
    <scope>IDENTIFICATION</scope>
    <source>
        <strain evidence="4">DAOM BR144</strain>
    </source>
</reference>
<evidence type="ECO:0000256" key="1">
    <source>
        <dbReference type="ARBA" id="ARBA00006484"/>
    </source>
</evidence>
<dbReference type="PRINTS" id="PR00080">
    <property type="entry name" value="SDRFAMILY"/>
</dbReference>
<dbReference type="OMA" id="MSSPVWF"/>
<reference evidence="5" key="1">
    <citation type="journal article" date="2010" name="Genome Biol.">
        <title>Genome sequence of the necrotrophic plant pathogen Pythium ultimum reveals original pathogenicity mechanisms and effector repertoire.</title>
        <authorList>
            <person name="Levesque C.A."/>
            <person name="Brouwer H."/>
            <person name="Cano L."/>
            <person name="Hamilton J.P."/>
            <person name="Holt C."/>
            <person name="Huitema E."/>
            <person name="Raffaele S."/>
            <person name="Robideau G.P."/>
            <person name="Thines M."/>
            <person name="Win J."/>
            <person name="Zerillo M.M."/>
            <person name="Beakes G.W."/>
            <person name="Boore J.L."/>
            <person name="Busam D."/>
            <person name="Dumas B."/>
            <person name="Ferriera S."/>
            <person name="Fuerstenberg S.I."/>
            <person name="Gachon C.M."/>
            <person name="Gaulin E."/>
            <person name="Govers F."/>
            <person name="Grenville-Briggs L."/>
            <person name="Horner N."/>
            <person name="Hostetler J."/>
            <person name="Jiang R.H."/>
            <person name="Johnson J."/>
            <person name="Krajaejun T."/>
            <person name="Lin H."/>
            <person name="Meijer H.J."/>
            <person name="Moore B."/>
            <person name="Morris P."/>
            <person name="Phuntmart V."/>
            <person name="Puiu D."/>
            <person name="Shetty J."/>
            <person name="Stajich J.E."/>
            <person name="Tripathy S."/>
            <person name="Wawra S."/>
            <person name="van West P."/>
            <person name="Whitty B.R."/>
            <person name="Coutinho P.M."/>
            <person name="Henrissat B."/>
            <person name="Martin F."/>
            <person name="Thomas P.D."/>
            <person name="Tyler B.M."/>
            <person name="De Vries R.P."/>
            <person name="Kamoun S."/>
            <person name="Yandell M."/>
            <person name="Tisserat N."/>
            <person name="Buell C.R."/>
        </authorList>
    </citation>
    <scope>NUCLEOTIDE SEQUENCE</scope>
    <source>
        <strain evidence="5">DAOM:BR144</strain>
    </source>
</reference>
<dbReference type="InterPro" id="IPR036291">
    <property type="entry name" value="NAD(P)-bd_dom_sf"/>
</dbReference>
<protein>
    <submittedName>
        <fullName evidence="4">Uncharacterized protein</fullName>
    </submittedName>
</protein>
<dbReference type="AlphaFoldDB" id="K3WB12"/>
<dbReference type="InterPro" id="IPR051911">
    <property type="entry name" value="SDR_oxidoreductase"/>
</dbReference>
<dbReference type="EnsemblProtists" id="PYU1_T002153">
    <property type="protein sequence ID" value="PYU1_T002153"/>
    <property type="gene ID" value="PYU1_G002151"/>
</dbReference>
<keyword evidence="2" id="KW-0560">Oxidoreductase</keyword>
<dbReference type="Pfam" id="PF00106">
    <property type="entry name" value="adh_short"/>
    <property type="match status" value="1"/>
</dbReference>
<dbReference type="Gene3D" id="3.40.50.720">
    <property type="entry name" value="NAD(P)-binding Rossmann-like Domain"/>
    <property type="match status" value="1"/>
</dbReference>
<organism evidence="4 5">
    <name type="scientific">Globisporangium ultimum (strain ATCC 200006 / CBS 805.95 / DAOM BR144)</name>
    <name type="common">Pythium ultimum</name>
    <dbReference type="NCBI Taxonomy" id="431595"/>
    <lineage>
        <taxon>Eukaryota</taxon>
        <taxon>Sar</taxon>
        <taxon>Stramenopiles</taxon>
        <taxon>Oomycota</taxon>
        <taxon>Peronosporomycetes</taxon>
        <taxon>Pythiales</taxon>
        <taxon>Pythiaceae</taxon>
        <taxon>Globisporangium</taxon>
    </lineage>
</organism>
<evidence type="ECO:0000256" key="2">
    <source>
        <dbReference type="ARBA" id="ARBA00023002"/>
    </source>
</evidence>
<dbReference type="GO" id="GO:0016491">
    <property type="term" value="F:oxidoreductase activity"/>
    <property type="evidence" value="ECO:0007669"/>
    <property type="project" value="UniProtKB-KW"/>
</dbReference>
<comment type="similarity">
    <text evidence="1 3">Belongs to the short-chain dehydrogenases/reductases (SDR) family.</text>
</comment>
<evidence type="ECO:0000256" key="3">
    <source>
        <dbReference type="RuleBase" id="RU000363"/>
    </source>
</evidence>
<name>K3WB12_GLOUD</name>
<sequence>MSTASKVWLITGCSSGLGRELALAALARGDRVIATARNANKLDDLKQRGAAAVSLDVTSPDHVLQQIIADAVSVYGRIDILVNNAGYVLQGAVEECSASEIYDQFNTNVFGITNMIRAVLPYLRAQKSGVVANVGSIAGWRGGSVTGIYSASKFAVAGLSESLRAEVAHLGIEVTSVDFGAFRTILFGENMIQAKNTIDDLSVITEPRTKALAARSGHQRGDPVKAAALLYEALTKSGRCEGRTIPSRLVIGKDAVEGVAIVLEKGQQELQAWADLSTTTDCDDVAQ</sequence>
<evidence type="ECO:0000313" key="5">
    <source>
        <dbReference type="Proteomes" id="UP000019132"/>
    </source>
</evidence>
<dbReference type="STRING" id="431595.K3WB12"/>
<dbReference type="CDD" id="cd05374">
    <property type="entry name" value="17beta-HSD-like_SDR_c"/>
    <property type="match status" value="1"/>
</dbReference>
<dbReference type="EMBL" id="GL376634">
    <property type="status" value="NOT_ANNOTATED_CDS"/>
    <property type="molecule type" value="Genomic_DNA"/>
</dbReference>
<dbReference type="InterPro" id="IPR020904">
    <property type="entry name" value="Sc_DH/Rdtase_CS"/>
</dbReference>
<proteinExistence type="inferred from homology"/>
<dbReference type="InterPro" id="IPR002347">
    <property type="entry name" value="SDR_fam"/>
</dbReference>
<accession>K3WB12</accession>
<dbReference type="HOGENOM" id="CLU_010194_2_9_1"/>
<dbReference type="eggNOG" id="KOG1209">
    <property type="taxonomic scope" value="Eukaryota"/>
</dbReference>
<keyword evidence="5" id="KW-1185">Reference proteome</keyword>
<reference evidence="5" key="2">
    <citation type="submission" date="2010-04" db="EMBL/GenBank/DDBJ databases">
        <authorList>
            <person name="Buell R."/>
            <person name="Hamilton J."/>
            <person name="Hostetler J."/>
        </authorList>
    </citation>
    <scope>NUCLEOTIDE SEQUENCE [LARGE SCALE GENOMIC DNA]</scope>
    <source>
        <strain evidence="5">DAOM:BR144</strain>
    </source>
</reference>
<dbReference type="PROSITE" id="PS00061">
    <property type="entry name" value="ADH_SHORT"/>
    <property type="match status" value="1"/>
</dbReference>
<dbReference type="PRINTS" id="PR00081">
    <property type="entry name" value="GDHRDH"/>
</dbReference>
<evidence type="ECO:0000313" key="4">
    <source>
        <dbReference type="EnsemblProtists" id="PYU1_T002153"/>
    </source>
</evidence>
<dbReference type="SUPFAM" id="SSF51735">
    <property type="entry name" value="NAD(P)-binding Rossmann-fold domains"/>
    <property type="match status" value="1"/>
</dbReference>